<gene>
    <name evidence="1" type="ORF">INR99_01765</name>
</gene>
<evidence type="ECO:0000313" key="2">
    <source>
        <dbReference type="Proteomes" id="UP000604481"/>
    </source>
</evidence>
<evidence type="ECO:0000313" key="1">
    <source>
        <dbReference type="EMBL" id="MBE9608063.1"/>
    </source>
</evidence>
<dbReference type="EMBL" id="JADFUA010000001">
    <property type="protein sequence ID" value="MBE9608063.1"/>
    <property type="molecule type" value="Genomic_DNA"/>
</dbReference>
<proteinExistence type="predicted"/>
<dbReference type="Proteomes" id="UP000604481">
    <property type="component" value="Unassembled WGS sequence"/>
</dbReference>
<protein>
    <submittedName>
        <fullName evidence="1">Uncharacterized protein</fullName>
    </submittedName>
</protein>
<sequence length="58" mass="6545">MKILAPLWPEPHRYASVSISNKKGISLTGKKYYVARLPQNDIEAIADIDSIFEKPSKD</sequence>
<dbReference type="RefSeq" id="WP_194114568.1">
    <property type="nucleotide sequence ID" value="NZ_JADFUA010000001.1"/>
</dbReference>
<accession>A0A8J7FYK2</accession>
<name>A0A8J7FYK2_9NEIS</name>
<reference evidence="1 2" key="1">
    <citation type="submission" date="2020-10" db="EMBL/GenBank/DDBJ databases">
        <title>The genome sequence of Chitinilyticum litopenaei 4Y14.</title>
        <authorList>
            <person name="Liu Y."/>
        </authorList>
    </citation>
    <scope>NUCLEOTIDE SEQUENCE [LARGE SCALE GENOMIC DNA]</scope>
    <source>
        <strain evidence="1 2">4Y14</strain>
    </source>
</reference>
<keyword evidence="2" id="KW-1185">Reference proteome</keyword>
<comment type="caution">
    <text evidence="1">The sequence shown here is derived from an EMBL/GenBank/DDBJ whole genome shotgun (WGS) entry which is preliminary data.</text>
</comment>
<dbReference type="AlphaFoldDB" id="A0A8J7FYK2"/>
<organism evidence="1 2">
    <name type="scientific">Chitinilyticum piscinae</name>
    <dbReference type="NCBI Taxonomy" id="2866724"/>
    <lineage>
        <taxon>Bacteria</taxon>
        <taxon>Pseudomonadati</taxon>
        <taxon>Pseudomonadota</taxon>
        <taxon>Betaproteobacteria</taxon>
        <taxon>Neisseriales</taxon>
        <taxon>Chitinibacteraceae</taxon>
        <taxon>Chitinilyticum</taxon>
    </lineage>
</organism>